<reference evidence="1 2" key="1">
    <citation type="submission" date="2015-04" db="EMBL/GenBank/DDBJ databases">
        <title>The draft genome sequence of Erythrobacr gangjinensis K7-2.</title>
        <authorList>
            <person name="Zhuang L."/>
            <person name="Liu Y."/>
            <person name="Shao Z."/>
        </authorList>
    </citation>
    <scope>NUCLEOTIDE SEQUENCE [LARGE SCALE GENOMIC DNA]</scope>
    <source>
        <strain evidence="1 2">K7-2</strain>
    </source>
</reference>
<dbReference type="Gene3D" id="3.40.710.10">
    <property type="entry name" value="DD-peptidase/beta-lactamase superfamily"/>
    <property type="match status" value="1"/>
</dbReference>
<dbReference type="RefSeq" id="WP_047007487.1">
    <property type="nucleotide sequence ID" value="NZ_CP018097.1"/>
</dbReference>
<protein>
    <submittedName>
        <fullName evidence="1">Uncharacterized protein</fullName>
    </submittedName>
</protein>
<dbReference type="PROSITE" id="PS51318">
    <property type="entry name" value="TAT"/>
    <property type="match status" value="1"/>
</dbReference>
<accession>A0A0G9MN80</accession>
<evidence type="ECO:0000313" key="2">
    <source>
        <dbReference type="Proteomes" id="UP000053070"/>
    </source>
</evidence>
<sequence length="447" mass="48422">MFQDFSKPFDPALSRRDLIRRAALLGGGAAATALPFGNLAFAQSGFAASWPQTAAWVNEYVDDGHVANMVATLGWRQDAPQFHARGTHTFEGRDRVTPDSIYRIYSMTKPVTGIATMMLVEDGLITLETPLADILPAFANMQVQKQYDGAITADNLEPAERAITIRHLLTHTAGLGYNIVQSGPIQQAYVSEGLIPGQVSKLPAARAFFSGEVVPTMAEFADRLAELPLVSQPGRRWLYSVSCDLLGYVIEVVSGQPFTQFLQQRIFEPCGMTDTGWRVPRSDLDRLTANYFRMGGIPLPLDPPTMSIYADEPAWTFGGAGLVSTPRDYDRFLQMLAGHGLIEGTRVMEEATVRTATSNLFPDTLVSGGGFRTGTEEYGFGAAGMVGSGPIEGVFGWAGAAGTVGLVQMNLGLRMNLMTQYMPAESMPVQTDFPRIVLRDAMAAATT</sequence>
<gene>
    <name evidence="1" type="ORF">AAW01_12115</name>
</gene>
<comment type="caution">
    <text evidence="1">The sequence shown here is derived from an EMBL/GenBank/DDBJ whole genome shotgun (WGS) entry which is preliminary data.</text>
</comment>
<dbReference type="AlphaFoldDB" id="A0A0G9MN80"/>
<dbReference type="InterPro" id="IPR001466">
    <property type="entry name" value="Beta-lactam-related"/>
</dbReference>
<dbReference type="InterPro" id="IPR050789">
    <property type="entry name" value="Diverse_Enzym_Activities"/>
</dbReference>
<dbReference type="PANTHER" id="PTHR43283">
    <property type="entry name" value="BETA-LACTAMASE-RELATED"/>
    <property type="match status" value="1"/>
</dbReference>
<dbReference type="InterPro" id="IPR012338">
    <property type="entry name" value="Beta-lactam/transpept-like"/>
</dbReference>
<dbReference type="STRING" id="502682.BMF35_a1418"/>
<dbReference type="PATRIC" id="fig|502682.8.peg.2470"/>
<dbReference type="KEGG" id="egn:BMF35_a1418"/>
<name>A0A0G9MN80_9SPHN</name>
<dbReference type="InterPro" id="IPR006311">
    <property type="entry name" value="TAT_signal"/>
</dbReference>
<proteinExistence type="predicted"/>
<evidence type="ECO:0000313" key="1">
    <source>
        <dbReference type="EMBL" id="KLE32140.1"/>
    </source>
</evidence>
<keyword evidence="2" id="KW-1185">Reference proteome</keyword>
<organism evidence="1 2">
    <name type="scientific">Aurantiacibacter gangjinensis</name>
    <dbReference type="NCBI Taxonomy" id="502682"/>
    <lineage>
        <taxon>Bacteria</taxon>
        <taxon>Pseudomonadati</taxon>
        <taxon>Pseudomonadota</taxon>
        <taxon>Alphaproteobacteria</taxon>
        <taxon>Sphingomonadales</taxon>
        <taxon>Erythrobacteraceae</taxon>
        <taxon>Aurantiacibacter</taxon>
    </lineage>
</organism>
<dbReference type="Pfam" id="PF00144">
    <property type="entry name" value="Beta-lactamase"/>
    <property type="match status" value="1"/>
</dbReference>
<dbReference type="Proteomes" id="UP000053070">
    <property type="component" value="Unassembled WGS sequence"/>
</dbReference>
<dbReference type="OrthoDB" id="9808046at2"/>
<dbReference type="PANTHER" id="PTHR43283:SF3">
    <property type="entry name" value="BETA-LACTAMASE FAMILY PROTEIN (AFU_ORTHOLOGUE AFUA_5G07500)"/>
    <property type="match status" value="1"/>
</dbReference>
<dbReference type="SUPFAM" id="SSF56601">
    <property type="entry name" value="beta-lactamase/transpeptidase-like"/>
    <property type="match status" value="1"/>
</dbReference>
<dbReference type="EMBL" id="LBHC01000002">
    <property type="protein sequence ID" value="KLE32140.1"/>
    <property type="molecule type" value="Genomic_DNA"/>
</dbReference>